<dbReference type="AlphaFoldDB" id="A0A2T5M207"/>
<evidence type="ECO:0000313" key="1">
    <source>
        <dbReference type="EMBL" id="PTU22559.1"/>
    </source>
</evidence>
<dbReference type="RefSeq" id="XP_040753951.1">
    <property type="nucleotide sequence ID" value="XM_040900618.1"/>
</dbReference>
<dbReference type="GeneID" id="63817502"/>
<reference evidence="1 2" key="1">
    <citation type="journal article" date="2018" name="Proc. Natl. Acad. Sci. U.S.A.">
        <title>Linking secondary metabolites to gene clusters through genome sequencing of six diverse Aspergillus species.</title>
        <authorList>
            <person name="Kaerboelling I."/>
            <person name="Vesth T.C."/>
            <person name="Frisvad J.C."/>
            <person name="Nybo J.L."/>
            <person name="Theobald S."/>
            <person name="Kuo A."/>
            <person name="Bowyer P."/>
            <person name="Matsuda Y."/>
            <person name="Mondo S."/>
            <person name="Lyhne E.K."/>
            <person name="Kogle M.E."/>
            <person name="Clum A."/>
            <person name="Lipzen A."/>
            <person name="Salamov A."/>
            <person name="Ngan C.Y."/>
            <person name="Daum C."/>
            <person name="Chiniquy J."/>
            <person name="Barry K."/>
            <person name="LaButti K."/>
            <person name="Haridas S."/>
            <person name="Simmons B.A."/>
            <person name="Magnuson J.K."/>
            <person name="Mortensen U.H."/>
            <person name="Larsen T.O."/>
            <person name="Grigoriev I.V."/>
            <person name="Baker S.E."/>
            <person name="Andersen M.R."/>
        </authorList>
    </citation>
    <scope>NUCLEOTIDE SEQUENCE [LARGE SCALE GENOMIC DNA]</scope>
    <source>
        <strain evidence="1 2">IBT 24754</strain>
    </source>
</reference>
<name>A0A2T5M207_9EURO</name>
<dbReference type="VEuPathDB" id="FungiDB:P175DRAFT_0555229"/>
<organism evidence="1 2">
    <name type="scientific">Aspergillus ochraceoroseus IBT 24754</name>
    <dbReference type="NCBI Taxonomy" id="1392256"/>
    <lineage>
        <taxon>Eukaryota</taxon>
        <taxon>Fungi</taxon>
        <taxon>Dikarya</taxon>
        <taxon>Ascomycota</taxon>
        <taxon>Pezizomycotina</taxon>
        <taxon>Eurotiomycetes</taxon>
        <taxon>Eurotiomycetidae</taxon>
        <taxon>Eurotiales</taxon>
        <taxon>Aspergillaceae</taxon>
        <taxon>Aspergillus</taxon>
        <taxon>Aspergillus subgen. Nidulantes</taxon>
    </lineage>
</organism>
<gene>
    <name evidence="1" type="ORF">P175DRAFT_0555229</name>
</gene>
<dbReference type="EMBL" id="MSFN02000002">
    <property type="protein sequence ID" value="PTU22559.1"/>
    <property type="molecule type" value="Genomic_DNA"/>
</dbReference>
<sequence>MSLNNVPKSSSSYLQPVPSHSVFPAKLYRFQVRPESQLFDKKFDRDDLEWNGESVLPYKMALFDLEKFNDSASSRHILKVTYYWVMDRAYLGF</sequence>
<protein>
    <submittedName>
        <fullName evidence="1">Uncharacterized protein</fullName>
    </submittedName>
</protein>
<dbReference type="Proteomes" id="UP000244073">
    <property type="component" value="Unassembled WGS sequence"/>
</dbReference>
<comment type="caution">
    <text evidence="1">The sequence shown here is derived from an EMBL/GenBank/DDBJ whole genome shotgun (WGS) entry which is preliminary data.</text>
</comment>
<proteinExistence type="predicted"/>
<dbReference type="OrthoDB" id="10266325at2759"/>
<evidence type="ECO:0000313" key="2">
    <source>
        <dbReference type="Proteomes" id="UP000244073"/>
    </source>
</evidence>
<accession>A0A2T5M207</accession>